<evidence type="ECO:0000256" key="4">
    <source>
        <dbReference type="ARBA" id="ARBA00022741"/>
    </source>
</evidence>
<dbReference type="SUPFAM" id="SSF52540">
    <property type="entry name" value="P-loop containing nucleoside triphosphate hydrolases"/>
    <property type="match status" value="1"/>
</dbReference>
<evidence type="ECO:0000259" key="7">
    <source>
        <dbReference type="PROSITE" id="PS51206"/>
    </source>
</evidence>
<name>A0A8A4XEC2_9VIRU</name>
<dbReference type="InterPro" id="IPR014015">
    <property type="entry name" value="Helicase_SF3_DNA-vir"/>
</dbReference>
<sequence>MLKEEDALFAQLTPLQTRPLKRSSSPSKETSDGVEQGTLVKSKKRKSMTSLISSPPLQDPPSQQRNERLWILQKMKRRLSLKLPNVNPALRSVMTLMISLMTTTQSELMDKASPEEWFHIYTSGKTIKAVNDAFEIGRCIVEKYFLTAQRENRWNWLIQFAKHDENQCYFFDSLLYAHGINKKQFVQDIYDWLMCTHHKKNALFLFGPPNTGKTFIARLLTQTFLVGNMNLKGVTSDFYYEALLNKSIAVMEELWVIPLVCDDFKSILGGVEIDINKKHVEMQRLQRIPVVITCNHDRLGRGFLQPVDEDALQNRCYKYHFNTDITQLFSCDVTVGGFADWLLINYETL</sequence>
<evidence type="ECO:0000256" key="6">
    <source>
        <dbReference type="SAM" id="MobiDB-lite"/>
    </source>
</evidence>
<keyword evidence="2" id="KW-1048">Host nucleus</keyword>
<evidence type="ECO:0000256" key="5">
    <source>
        <dbReference type="ARBA" id="ARBA00022840"/>
    </source>
</evidence>
<dbReference type="GO" id="GO:0006260">
    <property type="term" value="P:DNA replication"/>
    <property type="evidence" value="ECO:0007669"/>
    <property type="project" value="UniProtKB-KW"/>
</dbReference>
<keyword evidence="3" id="KW-0235">DNA replication</keyword>
<dbReference type="Pfam" id="PF01057">
    <property type="entry name" value="Parvo_NS1"/>
    <property type="match status" value="1"/>
</dbReference>
<protein>
    <submittedName>
        <fullName evidence="8">Nonstructural protein 1</fullName>
    </submittedName>
</protein>
<comment type="subcellular location">
    <subcellularLocation>
        <location evidence="1">Host nucleus</location>
    </subcellularLocation>
</comment>
<accession>A0A8A4XEC2</accession>
<dbReference type="EMBL" id="MW046595">
    <property type="protein sequence ID" value="QTE04056.1"/>
    <property type="molecule type" value="Genomic_DNA"/>
</dbReference>
<dbReference type="InterPro" id="IPR027417">
    <property type="entry name" value="P-loop_NTPase"/>
</dbReference>
<evidence type="ECO:0000256" key="1">
    <source>
        <dbReference type="ARBA" id="ARBA00004147"/>
    </source>
</evidence>
<keyword evidence="5" id="KW-0067">ATP-binding</keyword>
<dbReference type="InterPro" id="IPR001257">
    <property type="entry name" value="Parvovirus_NS1_helicase"/>
</dbReference>
<feature type="compositionally biased region" description="Low complexity" evidence="6">
    <location>
        <begin position="50"/>
        <end position="64"/>
    </location>
</feature>
<dbReference type="GO" id="GO:0042025">
    <property type="term" value="C:host cell nucleus"/>
    <property type="evidence" value="ECO:0007669"/>
    <property type="project" value="UniProtKB-SubCell"/>
</dbReference>
<reference evidence="8" key="1">
    <citation type="submission" date="2020-09" db="EMBL/GenBank/DDBJ databases">
        <title>Parvovirus dark matter in the feces of wild birds.</title>
        <authorList>
            <person name="Dai Z."/>
            <person name="Yang S."/>
            <person name="Zhang W."/>
        </authorList>
    </citation>
    <scope>NUCLEOTIDE SEQUENCE</scope>
    <source>
        <strain evidence="8">Thr15par03</strain>
    </source>
</reference>
<organism evidence="8">
    <name type="scientific">Turdus naumanni densovirus</name>
    <dbReference type="NCBI Taxonomy" id="2794544"/>
    <lineage>
        <taxon>Viruses</taxon>
        <taxon>Monodnaviria</taxon>
        <taxon>Shotokuvirae</taxon>
        <taxon>Cossaviricota</taxon>
        <taxon>Quintoviricetes</taxon>
        <taxon>Piccovirales</taxon>
        <taxon>Parvoviridae</taxon>
        <taxon>Densovirinae</taxon>
    </lineage>
</organism>
<dbReference type="GO" id="GO:0019079">
    <property type="term" value="P:viral genome replication"/>
    <property type="evidence" value="ECO:0007669"/>
    <property type="project" value="InterPro"/>
</dbReference>
<feature type="region of interest" description="Disordered" evidence="6">
    <location>
        <begin position="1"/>
        <end position="64"/>
    </location>
</feature>
<dbReference type="PROSITE" id="PS51206">
    <property type="entry name" value="SF3_HELICASE_1"/>
    <property type="match status" value="1"/>
</dbReference>
<evidence type="ECO:0000256" key="2">
    <source>
        <dbReference type="ARBA" id="ARBA00022562"/>
    </source>
</evidence>
<proteinExistence type="predicted"/>
<feature type="domain" description="SF3 helicase" evidence="7">
    <location>
        <begin position="165"/>
        <end position="334"/>
    </location>
</feature>
<dbReference type="GO" id="GO:0005524">
    <property type="term" value="F:ATP binding"/>
    <property type="evidence" value="ECO:0007669"/>
    <property type="project" value="UniProtKB-KW"/>
</dbReference>
<evidence type="ECO:0000256" key="3">
    <source>
        <dbReference type="ARBA" id="ARBA00022705"/>
    </source>
</evidence>
<dbReference type="Gene3D" id="3.40.50.300">
    <property type="entry name" value="P-loop containing nucleotide triphosphate hydrolases"/>
    <property type="match status" value="1"/>
</dbReference>
<evidence type="ECO:0000313" key="8">
    <source>
        <dbReference type="EMBL" id="QTE04056.1"/>
    </source>
</evidence>
<keyword evidence="4" id="KW-0547">Nucleotide-binding</keyword>